<dbReference type="OrthoDB" id="6430657at2759"/>
<dbReference type="FunFam" id="3.30.70.270:FF:000003">
    <property type="entry name" value="Transposon Ty3-G Gag-Pol polyprotein"/>
    <property type="match status" value="1"/>
</dbReference>
<dbReference type="GO" id="GO:0004519">
    <property type="term" value="F:endonuclease activity"/>
    <property type="evidence" value="ECO:0007669"/>
    <property type="project" value="UniProtKB-KW"/>
</dbReference>
<evidence type="ECO:0000256" key="6">
    <source>
        <dbReference type="ARBA" id="ARBA00022918"/>
    </source>
</evidence>
<evidence type="ECO:0000259" key="8">
    <source>
        <dbReference type="PROSITE" id="PS50994"/>
    </source>
</evidence>
<dbReference type="InterPro" id="IPR043128">
    <property type="entry name" value="Rev_trsase/Diguanyl_cyclase"/>
</dbReference>
<dbReference type="InterPro" id="IPR012337">
    <property type="entry name" value="RNaseH-like_sf"/>
</dbReference>
<dbReference type="InterPro" id="IPR000477">
    <property type="entry name" value="RT_dom"/>
</dbReference>
<dbReference type="InterPro" id="IPR001584">
    <property type="entry name" value="Integrase_cat-core"/>
</dbReference>
<dbReference type="InterPro" id="IPR005312">
    <property type="entry name" value="DUF1759"/>
</dbReference>
<feature type="compositionally biased region" description="Basic and acidic residues" evidence="7">
    <location>
        <begin position="614"/>
        <end position="630"/>
    </location>
</feature>
<dbReference type="InterPro" id="IPR001969">
    <property type="entry name" value="Aspartic_peptidase_AS"/>
</dbReference>
<evidence type="ECO:0000256" key="4">
    <source>
        <dbReference type="ARBA" id="ARBA00022759"/>
    </source>
</evidence>
<evidence type="ECO:0000256" key="1">
    <source>
        <dbReference type="ARBA" id="ARBA00022679"/>
    </source>
</evidence>
<evidence type="ECO:0000313" key="9">
    <source>
        <dbReference type="EMBL" id="KFM68622.1"/>
    </source>
</evidence>
<organism evidence="9 10">
    <name type="scientific">Stegodyphus mimosarum</name>
    <name type="common">African social velvet spider</name>
    <dbReference type="NCBI Taxonomy" id="407821"/>
    <lineage>
        <taxon>Eukaryota</taxon>
        <taxon>Metazoa</taxon>
        <taxon>Ecdysozoa</taxon>
        <taxon>Arthropoda</taxon>
        <taxon>Chelicerata</taxon>
        <taxon>Arachnida</taxon>
        <taxon>Araneae</taxon>
        <taxon>Araneomorphae</taxon>
        <taxon>Entelegynae</taxon>
        <taxon>Eresoidea</taxon>
        <taxon>Eresidae</taxon>
        <taxon>Stegodyphus</taxon>
    </lineage>
</organism>
<feature type="region of interest" description="Disordered" evidence="7">
    <location>
        <begin position="607"/>
        <end position="636"/>
    </location>
</feature>
<keyword evidence="4" id="KW-0255">Endonuclease</keyword>
<dbReference type="STRING" id="407821.A0A087TU33"/>
<feature type="domain" description="Integrase catalytic" evidence="8">
    <location>
        <begin position="14"/>
        <end position="186"/>
    </location>
</feature>
<dbReference type="SUPFAM" id="SSF50630">
    <property type="entry name" value="Acid proteases"/>
    <property type="match status" value="1"/>
</dbReference>
<dbReference type="Proteomes" id="UP000054359">
    <property type="component" value="Unassembled WGS sequence"/>
</dbReference>
<protein>
    <submittedName>
        <fullName evidence="9">Transposon Ty3-G Gag-Pol polyprotein</fullName>
    </submittedName>
</protein>
<dbReference type="GO" id="GO:0015074">
    <property type="term" value="P:DNA integration"/>
    <property type="evidence" value="ECO:0007669"/>
    <property type="project" value="InterPro"/>
</dbReference>
<keyword evidence="3" id="KW-0540">Nuclease</keyword>
<dbReference type="PROSITE" id="PS50994">
    <property type="entry name" value="INTEGRASE"/>
    <property type="match status" value="1"/>
</dbReference>
<dbReference type="Gene3D" id="2.40.70.10">
    <property type="entry name" value="Acid Proteases"/>
    <property type="match status" value="1"/>
</dbReference>
<sequence length="930" mass="106413">MKEENDASRDVLEEVKVPELNMEDEAVMKLVNIDSKEVVRLQQSDKELSKIIQEVKEAMYIPSKYPNAVAVTDISSPSVIDAFLQIFSRMGFSKVIQTDQGISFVSALTVEFLERFGIKHVRSSVYHPHSNPVERFHRTLKRVLRVVCILATSDWEKYLPSVLFALRTITYESTGFKPAELVHGKNLRTPVILLYEQWLEPTEERNNVVSYVFELINRMKKYQELAVEKMKEAQQRKKTWYDRNVVKTEFVRGDLVLVLITNRQNKLEVQWKGPGKIEQKISETNYVVNFEKQNEANQVYHINMLKPYYKRPEMISMITEVEESSSKDPRPCIDYRKLNAVTKTEYYPLPNIEECIQTVGKAKYITLLNLSRGYCKVMTKVLAGREGFAVPYLDDTAIYSENWEEHLKNLTSVLDRTQKANLRLKPSKCKFARDQVRYVGHVVGEGQRTPDEVKILAVKECPAPKTKKEAHLGGSALNTVEGFPISGDAYGKAVQLLKDRFGNPEILIQAHMNKILSMQSLKYSNDIKSFRKFVDNCNVQLRSLESLNVSPKHYSSILCPMLLKLIPTNLVLEYNKSQENKSGSDIQRLLSFLTLALTAREQTYSNNKSSLGLNDRKQDSKHNFPRDKNLNKKQNLTDAPTANELLKASTPVGCNMEKKKTICVFCDSVTHTSDCCNAVMNLTLEERKNSLLRKGACFNCLQKAKHLSRNCPIKKTKCEFCSGLHHKFVCFEQQKKEIKNNMDSESTDLTNQSKGQVFLQTLTVYIEIKISRQLVRAIIDTGSQKSYISKCVAKTMGLKSRGKETITHGLFGDNCVTSVDSLAELESFQRDTEELLAMGKFDLRGWLQYEVCGQAFERKIEHQKSYLPEVQVLGLAWNLEEDSLSDTYRKTETKGEFITKRKFLSLAHRIFDPIGVTCSVTLIPKLLLQE</sequence>
<evidence type="ECO:0000313" key="10">
    <source>
        <dbReference type="Proteomes" id="UP000054359"/>
    </source>
</evidence>
<reference evidence="9 10" key="1">
    <citation type="submission" date="2013-11" db="EMBL/GenBank/DDBJ databases">
        <title>Genome sequencing of Stegodyphus mimosarum.</title>
        <authorList>
            <person name="Bechsgaard J."/>
        </authorList>
    </citation>
    <scope>NUCLEOTIDE SEQUENCE [LARGE SCALE GENOMIC DNA]</scope>
</reference>
<dbReference type="Gene3D" id="3.30.70.270">
    <property type="match status" value="1"/>
</dbReference>
<dbReference type="GO" id="GO:0006508">
    <property type="term" value="P:proteolysis"/>
    <property type="evidence" value="ECO:0007669"/>
    <property type="project" value="InterPro"/>
</dbReference>
<dbReference type="InterPro" id="IPR043502">
    <property type="entry name" value="DNA/RNA_pol_sf"/>
</dbReference>
<dbReference type="PANTHER" id="PTHR37984:SF15">
    <property type="entry name" value="INTEGRASE CATALYTIC DOMAIN-CONTAINING PROTEIN"/>
    <property type="match status" value="1"/>
</dbReference>
<keyword evidence="2" id="KW-0548">Nucleotidyltransferase</keyword>
<dbReference type="Gene3D" id="3.30.420.10">
    <property type="entry name" value="Ribonuclease H-like superfamily/Ribonuclease H"/>
    <property type="match status" value="1"/>
</dbReference>
<keyword evidence="5" id="KW-0378">Hydrolase</keyword>
<dbReference type="Pfam" id="PF00078">
    <property type="entry name" value="RVT_1"/>
    <property type="match status" value="1"/>
</dbReference>
<dbReference type="EMBL" id="KK116737">
    <property type="protein sequence ID" value="KFM68622.1"/>
    <property type="molecule type" value="Genomic_DNA"/>
</dbReference>
<dbReference type="GO" id="GO:0042575">
    <property type="term" value="C:DNA polymerase complex"/>
    <property type="evidence" value="ECO:0007669"/>
    <property type="project" value="UniProtKB-ARBA"/>
</dbReference>
<dbReference type="GO" id="GO:0003676">
    <property type="term" value="F:nucleic acid binding"/>
    <property type="evidence" value="ECO:0007669"/>
    <property type="project" value="InterPro"/>
</dbReference>
<dbReference type="PROSITE" id="PS00141">
    <property type="entry name" value="ASP_PROTEASE"/>
    <property type="match status" value="1"/>
</dbReference>
<gene>
    <name evidence="9" type="ORF">X975_08702</name>
</gene>
<keyword evidence="10" id="KW-1185">Reference proteome</keyword>
<evidence type="ECO:0000256" key="7">
    <source>
        <dbReference type="SAM" id="MobiDB-lite"/>
    </source>
</evidence>
<evidence type="ECO:0000256" key="3">
    <source>
        <dbReference type="ARBA" id="ARBA00022722"/>
    </source>
</evidence>
<dbReference type="SUPFAM" id="SSF56672">
    <property type="entry name" value="DNA/RNA polymerases"/>
    <property type="match status" value="1"/>
</dbReference>
<evidence type="ECO:0000256" key="5">
    <source>
        <dbReference type="ARBA" id="ARBA00022801"/>
    </source>
</evidence>
<dbReference type="CDD" id="cd01647">
    <property type="entry name" value="RT_LTR"/>
    <property type="match status" value="1"/>
</dbReference>
<accession>A0A087TU33</accession>
<feature type="non-terminal residue" evidence="9">
    <location>
        <position position="930"/>
    </location>
</feature>
<dbReference type="InterPro" id="IPR036397">
    <property type="entry name" value="RNaseH_sf"/>
</dbReference>
<dbReference type="AlphaFoldDB" id="A0A087TU33"/>
<keyword evidence="1" id="KW-0808">Transferase</keyword>
<dbReference type="SUPFAM" id="SSF53098">
    <property type="entry name" value="Ribonuclease H-like"/>
    <property type="match status" value="1"/>
</dbReference>
<dbReference type="InterPro" id="IPR021109">
    <property type="entry name" value="Peptidase_aspartic_dom_sf"/>
</dbReference>
<dbReference type="GO" id="GO:0003964">
    <property type="term" value="F:RNA-directed DNA polymerase activity"/>
    <property type="evidence" value="ECO:0007669"/>
    <property type="project" value="UniProtKB-KW"/>
</dbReference>
<dbReference type="Pfam" id="PF03564">
    <property type="entry name" value="DUF1759"/>
    <property type="match status" value="1"/>
</dbReference>
<dbReference type="PANTHER" id="PTHR37984">
    <property type="entry name" value="PROTEIN CBG26694"/>
    <property type="match status" value="1"/>
</dbReference>
<dbReference type="GO" id="GO:0004190">
    <property type="term" value="F:aspartic-type endopeptidase activity"/>
    <property type="evidence" value="ECO:0007669"/>
    <property type="project" value="InterPro"/>
</dbReference>
<evidence type="ECO:0000256" key="2">
    <source>
        <dbReference type="ARBA" id="ARBA00022695"/>
    </source>
</evidence>
<keyword evidence="6" id="KW-0695">RNA-directed DNA polymerase</keyword>
<name>A0A087TU33_STEMI</name>
<dbReference type="InterPro" id="IPR050951">
    <property type="entry name" value="Retrovirus_Pol_polyprotein"/>
</dbReference>
<proteinExistence type="predicted"/>